<evidence type="ECO:0000313" key="5">
    <source>
        <dbReference type="Proteomes" id="UP001497512"/>
    </source>
</evidence>
<organism evidence="4 5">
    <name type="scientific">Sphagnum troendelagicum</name>
    <dbReference type="NCBI Taxonomy" id="128251"/>
    <lineage>
        <taxon>Eukaryota</taxon>
        <taxon>Viridiplantae</taxon>
        <taxon>Streptophyta</taxon>
        <taxon>Embryophyta</taxon>
        <taxon>Bryophyta</taxon>
        <taxon>Sphagnophytina</taxon>
        <taxon>Sphagnopsida</taxon>
        <taxon>Sphagnales</taxon>
        <taxon>Sphagnaceae</taxon>
        <taxon>Sphagnum</taxon>
    </lineage>
</organism>
<feature type="domain" description="PH" evidence="3">
    <location>
        <begin position="41"/>
        <end position="145"/>
    </location>
</feature>
<dbReference type="InterPro" id="IPR001849">
    <property type="entry name" value="PH_domain"/>
</dbReference>
<dbReference type="SUPFAM" id="SSF50729">
    <property type="entry name" value="PH domain-like"/>
    <property type="match status" value="1"/>
</dbReference>
<accession>A0ABP0TVS9</accession>
<dbReference type="Proteomes" id="UP001497512">
    <property type="component" value="Chromosome 15"/>
</dbReference>
<dbReference type="SMART" id="SM00233">
    <property type="entry name" value="PH"/>
    <property type="match status" value="1"/>
</dbReference>
<reference evidence="4" key="1">
    <citation type="submission" date="2024-02" db="EMBL/GenBank/DDBJ databases">
        <authorList>
            <consortium name="ELIXIR-Norway"/>
            <consortium name="Elixir Norway"/>
        </authorList>
    </citation>
    <scope>NUCLEOTIDE SEQUENCE</scope>
</reference>
<keyword evidence="2" id="KW-0472">Membrane</keyword>
<sequence length="395" mass="43929">MDIFIDLVVFLSCHYCQVDRDEDTKNSVEKIKQQLNRGSGRVILEGYLLKRSETLRKWNRRWFTLDPSTGKMEYRSERGDLSPRGLITFDSQSTITVSPLNLMKESKYDGCCFYIGTSQKKEFFFCAEKPAAARAWVATLRAAALVLKAHKEAVESLSGHSHAKQGDVAAVVAAANATAWEAAKDVQIPITALALASTASNHSDEVDMENVKVWIETLRVKDDEICQLSRDLKARDLTIKELAGRLSETAQAAESAASTVYVVENQRKAVLSEVDHLHNELLRVVQKVCWLIVLHSALGVSIADEHAAAALKSKETALKETHYWRLELGKAQEQNLVLETSLMRMQDCLQQLKAAHDKELTQPQAARLPLEQSLEVKALSNTAMEAPTVGLPAME</sequence>
<keyword evidence="5" id="KW-1185">Reference proteome</keyword>
<name>A0ABP0TVS9_9BRYO</name>
<dbReference type="InterPro" id="IPR011993">
    <property type="entry name" value="PH-like_dom_sf"/>
</dbReference>
<evidence type="ECO:0000256" key="2">
    <source>
        <dbReference type="ARBA" id="ARBA00023136"/>
    </source>
</evidence>
<dbReference type="PROSITE" id="PS50003">
    <property type="entry name" value="PH_DOMAIN"/>
    <property type="match status" value="1"/>
</dbReference>
<protein>
    <recommendedName>
        <fullName evidence="3">PH domain-containing protein</fullName>
    </recommendedName>
</protein>
<gene>
    <name evidence="4" type="ORF">CSSPTR1EN2_LOCUS8083</name>
</gene>
<evidence type="ECO:0000256" key="1">
    <source>
        <dbReference type="ARBA" id="ARBA00004370"/>
    </source>
</evidence>
<dbReference type="InterPro" id="IPR039680">
    <property type="entry name" value="PLEKHB1/2"/>
</dbReference>
<dbReference type="CDD" id="cd00821">
    <property type="entry name" value="PH"/>
    <property type="match status" value="1"/>
</dbReference>
<dbReference type="PANTHER" id="PTHR14309">
    <property type="entry name" value="EXPRESSED PROTEIN"/>
    <property type="match status" value="1"/>
</dbReference>
<comment type="subcellular location">
    <subcellularLocation>
        <location evidence="1">Membrane</location>
    </subcellularLocation>
</comment>
<evidence type="ECO:0000313" key="4">
    <source>
        <dbReference type="EMBL" id="CAK9205907.1"/>
    </source>
</evidence>
<dbReference type="Pfam" id="PF00169">
    <property type="entry name" value="PH"/>
    <property type="match status" value="1"/>
</dbReference>
<dbReference type="Gene3D" id="2.30.29.30">
    <property type="entry name" value="Pleckstrin-homology domain (PH domain)/Phosphotyrosine-binding domain (PTB)"/>
    <property type="match status" value="1"/>
</dbReference>
<evidence type="ECO:0000259" key="3">
    <source>
        <dbReference type="PROSITE" id="PS50003"/>
    </source>
</evidence>
<dbReference type="PANTHER" id="PTHR14309:SF10">
    <property type="entry name" value="PH DOMAIN-CONTAINING PROTEIN"/>
    <property type="match status" value="1"/>
</dbReference>
<dbReference type="EMBL" id="OZ019907">
    <property type="protein sequence ID" value="CAK9205907.1"/>
    <property type="molecule type" value="Genomic_DNA"/>
</dbReference>
<proteinExistence type="predicted"/>